<dbReference type="EMBL" id="JAMYWD010000005">
    <property type="protein sequence ID" value="KAJ4970857.1"/>
    <property type="molecule type" value="Genomic_DNA"/>
</dbReference>
<dbReference type="PANTHER" id="PTHR37222:SF1">
    <property type="entry name" value="OS02G0718000 PROTEIN"/>
    <property type="match status" value="1"/>
</dbReference>
<evidence type="ECO:0000313" key="3">
    <source>
        <dbReference type="EMBL" id="KAJ4970857.1"/>
    </source>
</evidence>
<dbReference type="Proteomes" id="UP001141806">
    <property type="component" value="Unassembled WGS sequence"/>
</dbReference>
<reference evidence="3" key="1">
    <citation type="journal article" date="2023" name="Plant J.">
        <title>The genome of the king protea, Protea cynaroides.</title>
        <authorList>
            <person name="Chang J."/>
            <person name="Duong T.A."/>
            <person name="Schoeman C."/>
            <person name="Ma X."/>
            <person name="Roodt D."/>
            <person name="Barker N."/>
            <person name="Li Z."/>
            <person name="Van de Peer Y."/>
            <person name="Mizrachi E."/>
        </authorList>
    </citation>
    <scope>NUCLEOTIDE SEQUENCE</scope>
    <source>
        <tissue evidence="3">Young leaves</tissue>
    </source>
</reference>
<accession>A0A9Q0QT48</accession>
<name>A0A9Q0QT48_9MAGN</name>
<evidence type="ECO:0000256" key="1">
    <source>
        <dbReference type="SAM" id="MobiDB-lite"/>
    </source>
</evidence>
<feature type="region of interest" description="Disordered" evidence="1">
    <location>
        <begin position="110"/>
        <end position="129"/>
    </location>
</feature>
<gene>
    <name evidence="3" type="ORF">NE237_003956</name>
</gene>
<feature type="region of interest" description="Disordered" evidence="1">
    <location>
        <begin position="145"/>
        <end position="165"/>
    </location>
</feature>
<protein>
    <submittedName>
        <fullName evidence="3">Uncharacterized protein</fullName>
    </submittedName>
</protein>
<dbReference type="OrthoDB" id="1908269at2759"/>
<feature type="transmembrane region" description="Helical" evidence="2">
    <location>
        <begin position="224"/>
        <end position="244"/>
    </location>
</feature>
<keyword evidence="2" id="KW-0472">Membrane</keyword>
<sequence length="306" mass="33942">MTTFIARRFTSKLLKSSHSSSISVFPAYSICQIPKPLTSISDCRSDINLRGGIDLCVPNLSSSISGRSRLVRSLLDSSINRCKFLAAPLEKPTNNDLNFFRFYSSSATKFKPPSHLQETPTNPNAKSLSQEKLRNPGFKFLSTPSDDANSEKIKYPSRNPGFKHQEIEGPTVERDLSELANETRQVLEGLMRTIYGLSKAVALLGLIQLGCGAWISYITRSSPIMEVSIQSLVAFAFPFSLAFLLRQSVQPMSFFKRMEEQGRLQILTLTLQIAKCVNVFFVRVRGVSLICAAGMSLGLLFAVLSR</sequence>
<keyword evidence="2" id="KW-0812">Transmembrane</keyword>
<keyword evidence="4" id="KW-1185">Reference proteome</keyword>
<keyword evidence="2" id="KW-1133">Transmembrane helix</keyword>
<proteinExistence type="predicted"/>
<dbReference type="PANTHER" id="PTHR37222">
    <property type="entry name" value="OS02G0718000 PROTEIN"/>
    <property type="match status" value="1"/>
</dbReference>
<feature type="transmembrane region" description="Helical" evidence="2">
    <location>
        <begin position="287"/>
        <end position="304"/>
    </location>
</feature>
<evidence type="ECO:0000256" key="2">
    <source>
        <dbReference type="SAM" id="Phobius"/>
    </source>
</evidence>
<organism evidence="3 4">
    <name type="scientific">Protea cynaroides</name>
    <dbReference type="NCBI Taxonomy" id="273540"/>
    <lineage>
        <taxon>Eukaryota</taxon>
        <taxon>Viridiplantae</taxon>
        <taxon>Streptophyta</taxon>
        <taxon>Embryophyta</taxon>
        <taxon>Tracheophyta</taxon>
        <taxon>Spermatophyta</taxon>
        <taxon>Magnoliopsida</taxon>
        <taxon>Proteales</taxon>
        <taxon>Proteaceae</taxon>
        <taxon>Protea</taxon>
    </lineage>
</organism>
<evidence type="ECO:0000313" key="4">
    <source>
        <dbReference type="Proteomes" id="UP001141806"/>
    </source>
</evidence>
<feature type="transmembrane region" description="Helical" evidence="2">
    <location>
        <begin position="200"/>
        <end position="218"/>
    </location>
</feature>
<comment type="caution">
    <text evidence="3">The sequence shown here is derived from an EMBL/GenBank/DDBJ whole genome shotgun (WGS) entry which is preliminary data.</text>
</comment>
<feature type="compositionally biased region" description="Polar residues" evidence="1">
    <location>
        <begin position="116"/>
        <end position="128"/>
    </location>
</feature>
<dbReference type="AlphaFoldDB" id="A0A9Q0QT48"/>